<dbReference type="EMBL" id="FUYJ01000008">
    <property type="protein sequence ID" value="SKB04351.1"/>
    <property type="molecule type" value="Genomic_DNA"/>
</dbReference>
<proteinExistence type="predicted"/>
<feature type="transmembrane region" description="Helical" evidence="1">
    <location>
        <begin position="304"/>
        <end position="321"/>
    </location>
</feature>
<keyword evidence="1" id="KW-0472">Membrane</keyword>
<keyword evidence="4" id="KW-1185">Reference proteome</keyword>
<feature type="transmembrane region" description="Helical" evidence="1">
    <location>
        <begin position="154"/>
        <end position="171"/>
    </location>
</feature>
<dbReference type="RefSeq" id="WP_009498500.1">
    <property type="nucleotide sequence ID" value="NZ_FUYJ01000008.1"/>
</dbReference>
<feature type="transmembrane region" description="Helical" evidence="1">
    <location>
        <begin position="132"/>
        <end position="149"/>
    </location>
</feature>
<keyword evidence="1" id="KW-1133">Transmembrane helix</keyword>
<evidence type="ECO:0000313" key="3">
    <source>
        <dbReference type="EMBL" id="SKB04351.1"/>
    </source>
</evidence>
<feature type="transmembrane region" description="Helical" evidence="1">
    <location>
        <begin position="177"/>
        <end position="193"/>
    </location>
</feature>
<feature type="transmembrane region" description="Helical" evidence="1">
    <location>
        <begin position="106"/>
        <end position="126"/>
    </location>
</feature>
<organism evidence="3 4">
    <name type="scientific">Sporosarcina newyorkensis</name>
    <dbReference type="NCBI Taxonomy" id="759851"/>
    <lineage>
        <taxon>Bacteria</taxon>
        <taxon>Bacillati</taxon>
        <taxon>Bacillota</taxon>
        <taxon>Bacilli</taxon>
        <taxon>Bacillales</taxon>
        <taxon>Caryophanaceae</taxon>
        <taxon>Sporosarcina</taxon>
    </lineage>
</organism>
<gene>
    <name evidence="3" type="ORF">SAMN04244570_3383</name>
</gene>
<feature type="transmembrane region" description="Helical" evidence="1">
    <location>
        <begin position="327"/>
        <end position="344"/>
    </location>
</feature>
<feature type="transmembrane region" description="Helical" evidence="1">
    <location>
        <begin position="46"/>
        <end position="67"/>
    </location>
</feature>
<keyword evidence="1" id="KW-0812">Transmembrane</keyword>
<feature type="domain" description="DUF2157" evidence="2">
    <location>
        <begin position="22"/>
        <end position="155"/>
    </location>
</feature>
<feature type="transmembrane region" description="Helical" evidence="1">
    <location>
        <begin position="200"/>
        <end position="220"/>
    </location>
</feature>
<dbReference type="AlphaFoldDB" id="A0A1T4YSU8"/>
<evidence type="ECO:0000313" key="4">
    <source>
        <dbReference type="Proteomes" id="UP000190042"/>
    </source>
</evidence>
<dbReference type="Proteomes" id="UP000190042">
    <property type="component" value="Unassembled WGS sequence"/>
</dbReference>
<reference evidence="4" key="1">
    <citation type="submission" date="2017-02" db="EMBL/GenBank/DDBJ databases">
        <authorList>
            <person name="Varghese N."/>
            <person name="Submissions S."/>
        </authorList>
    </citation>
    <scope>NUCLEOTIDE SEQUENCE [LARGE SCALE GENOMIC DNA]</scope>
    <source>
        <strain evidence="4">DSM 23966</strain>
    </source>
</reference>
<evidence type="ECO:0000256" key="1">
    <source>
        <dbReference type="SAM" id="Phobius"/>
    </source>
</evidence>
<feature type="transmembrane region" description="Helical" evidence="1">
    <location>
        <begin position="280"/>
        <end position="297"/>
    </location>
</feature>
<feature type="transmembrane region" description="Helical" evidence="1">
    <location>
        <begin position="226"/>
        <end position="244"/>
    </location>
</feature>
<sequence length="357" mass="41093">MKRKVSKPQYAFLKQEFNFLEQHGKLESEDAKDLLALYEPKGATNFVRLLLVFGAILVGVGILSFIAGNWDGLIPFSKFGLIVIAFILSYSAGYKLEPNYERTARSMYYIGAAIYGAGIFLVGQSFHLQHTVYTDFLLWAVGILPLAYYLKDQLLAVFASVFLIIYSFTAFEPGSFGPYWLLLLLPILFWMNEKRFGRKSSLFVMSTLLATAFIVNTLEAFHFDEWISMLIVFTGGLLIALFPIKHFRTESSWIGSFLFGTVGIMLTFPYSWREWQLETIAPYIFTALFIILLVYFLKQNSLPAILITCALIYRYYTDITYDFMPKSLFFIIGGLLLIAFGFWFEKSRRETVKRHEE</sequence>
<name>A0A1T4YSU8_9BACL</name>
<evidence type="ECO:0000259" key="2">
    <source>
        <dbReference type="Pfam" id="PF09925"/>
    </source>
</evidence>
<accession>A0A1T4YSU8</accession>
<dbReference type="InterPro" id="IPR018677">
    <property type="entry name" value="DUF2157"/>
</dbReference>
<feature type="transmembrane region" description="Helical" evidence="1">
    <location>
        <begin position="251"/>
        <end position="268"/>
    </location>
</feature>
<feature type="transmembrane region" description="Helical" evidence="1">
    <location>
        <begin position="73"/>
        <end position="94"/>
    </location>
</feature>
<protein>
    <submittedName>
        <fullName evidence="3">Predicted membrane protein</fullName>
    </submittedName>
</protein>
<dbReference type="Pfam" id="PF09925">
    <property type="entry name" value="DUF2157"/>
    <property type="match status" value="1"/>
</dbReference>